<gene>
    <name evidence="2" type="ORF">K227x_33390</name>
</gene>
<dbReference type="CDD" id="cd07264">
    <property type="entry name" value="VOC_like"/>
    <property type="match status" value="1"/>
</dbReference>
<reference evidence="2 3" key="1">
    <citation type="submission" date="2019-02" db="EMBL/GenBank/DDBJ databases">
        <title>Deep-cultivation of Planctomycetes and their phenomic and genomic characterization uncovers novel biology.</title>
        <authorList>
            <person name="Wiegand S."/>
            <person name="Jogler M."/>
            <person name="Boedeker C."/>
            <person name="Pinto D."/>
            <person name="Vollmers J."/>
            <person name="Rivas-Marin E."/>
            <person name="Kohn T."/>
            <person name="Peeters S.H."/>
            <person name="Heuer A."/>
            <person name="Rast P."/>
            <person name="Oberbeckmann S."/>
            <person name="Bunk B."/>
            <person name="Jeske O."/>
            <person name="Meyerdierks A."/>
            <person name="Storesund J.E."/>
            <person name="Kallscheuer N."/>
            <person name="Luecker S."/>
            <person name="Lage O.M."/>
            <person name="Pohl T."/>
            <person name="Merkel B.J."/>
            <person name="Hornburger P."/>
            <person name="Mueller R.-W."/>
            <person name="Bruemmer F."/>
            <person name="Labrenz M."/>
            <person name="Spormann A.M."/>
            <person name="Op den Camp H."/>
            <person name="Overmann J."/>
            <person name="Amann R."/>
            <person name="Jetten M.S.M."/>
            <person name="Mascher T."/>
            <person name="Medema M.H."/>
            <person name="Devos D.P."/>
            <person name="Kaster A.-K."/>
            <person name="Ovreas L."/>
            <person name="Rohde M."/>
            <person name="Galperin M.Y."/>
            <person name="Jogler C."/>
        </authorList>
    </citation>
    <scope>NUCLEOTIDE SEQUENCE [LARGE SCALE GENOMIC DNA]</scope>
    <source>
        <strain evidence="2 3">K22_7</strain>
    </source>
</reference>
<dbReference type="Pfam" id="PF00903">
    <property type="entry name" value="Glyoxalase"/>
    <property type="match status" value="1"/>
</dbReference>
<dbReference type="EMBL" id="CP036525">
    <property type="protein sequence ID" value="QDT04941.1"/>
    <property type="molecule type" value="Genomic_DNA"/>
</dbReference>
<dbReference type="PROSITE" id="PS51819">
    <property type="entry name" value="VOC"/>
    <property type="match status" value="1"/>
</dbReference>
<keyword evidence="3" id="KW-1185">Reference proteome</keyword>
<dbReference type="Gene3D" id="3.10.180.10">
    <property type="entry name" value="2,3-Dihydroxybiphenyl 1,2-Dioxygenase, domain 1"/>
    <property type="match status" value="1"/>
</dbReference>
<dbReference type="InterPro" id="IPR004360">
    <property type="entry name" value="Glyas_Fos-R_dOase_dom"/>
</dbReference>
<evidence type="ECO:0000259" key="1">
    <source>
        <dbReference type="PROSITE" id="PS51819"/>
    </source>
</evidence>
<evidence type="ECO:0000313" key="2">
    <source>
        <dbReference type="EMBL" id="QDT04941.1"/>
    </source>
</evidence>
<proteinExistence type="predicted"/>
<evidence type="ECO:0000313" key="3">
    <source>
        <dbReference type="Proteomes" id="UP000318538"/>
    </source>
</evidence>
<sequence length="131" mass="14075">MKLGYVILYVPSVADAVDFYESAFGLECRFRHGGIEGDYAEMETGQTALAFVSETLADSHGFGYRKTNVQSEAPSIEVALVTDDVSAAYDRAIAAGAIAVKAPAQQPWGQTISYVRDNNGYLVEICSPVAK</sequence>
<dbReference type="Proteomes" id="UP000318538">
    <property type="component" value="Chromosome"/>
</dbReference>
<dbReference type="OrthoDB" id="9796521at2"/>
<dbReference type="PANTHER" id="PTHR34109">
    <property type="entry name" value="BNAUNNG04460D PROTEIN-RELATED"/>
    <property type="match status" value="1"/>
</dbReference>
<protein>
    <submittedName>
        <fullName evidence="2">Glyoxalase-like domain protein</fullName>
    </submittedName>
</protein>
<dbReference type="AlphaFoldDB" id="A0A517NCV5"/>
<organism evidence="2 3">
    <name type="scientific">Rubripirellula lacrimiformis</name>
    <dbReference type="NCBI Taxonomy" id="1930273"/>
    <lineage>
        <taxon>Bacteria</taxon>
        <taxon>Pseudomonadati</taxon>
        <taxon>Planctomycetota</taxon>
        <taxon>Planctomycetia</taxon>
        <taxon>Pirellulales</taxon>
        <taxon>Pirellulaceae</taxon>
        <taxon>Rubripirellula</taxon>
    </lineage>
</organism>
<accession>A0A517NCV5</accession>
<dbReference type="RefSeq" id="WP_145170790.1">
    <property type="nucleotide sequence ID" value="NZ_CP036525.1"/>
</dbReference>
<dbReference type="InterPro" id="IPR029068">
    <property type="entry name" value="Glyas_Bleomycin-R_OHBP_Dase"/>
</dbReference>
<dbReference type="InterPro" id="IPR037523">
    <property type="entry name" value="VOC_core"/>
</dbReference>
<name>A0A517NCV5_9BACT</name>
<dbReference type="SUPFAM" id="SSF54593">
    <property type="entry name" value="Glyoxalase/Bleomycin resistance protein/Dihydroxybiphenyl dioxygenase"/>
    <property type="match status" value="1"/>
</dbReference>
<dbReference type="KEGG" id="rlc:K227x_33390"/>
<feature type="domain" description="VOC" evidence="1">
    <location>
        <begin position="2"/>
        <end position="128"/>
    </location>
</feature>